<dbReference type="InterPro" id="IPR043202">
    <property type="entry name" value="Band-7_stomatin-like"/>
</dbReference>
<keyword evidence="3" id="KW-0472">Membrane</keyword>
<dbReference type="EMBL" id="CH902617">
    <property type="protein sequence ID" value="EDV41986.2"/>
    <property type="molecule type" value="Genomic_DNA"/>
</dbReference>
<dbReference type="SMART" id="SM00244">
    <property type="entry name" value="PHB"/>
    <property type="match status" value="1"/>
</dbReference>
<protein>
    <recommendedName>
        <fullName evidence="4">Band 7 domain-containing protein</fullName>
    </recommendedName>
</protein>
<evidence type="ECO:0000256" key="1">
    <source>
        <dbReference type="ARBA" id="ARBA00008164"/>
    </source>
</evidence>
<evidence type="ECO:0000256" key="3">
    <source>
        <dbReference type="SAM" id="Phobius"/>
    </source>
</evidence>
<feature type="transmembrane region" description="Helical" evidence="3">
    <location>
        <begin position="36"/>
        <end position="58"/>
    </location>
</feature>
<dbReference type="GO" id="GO:0009898">
    <property type="term" value="C:cytoplasmic side of plasma membrane"/>
    <property type="evidence" value="ECO:0007669"/>
    <property type="project" value="UniProtKB-ARBA"/>
</dbReference>
<keyword evidence="3" id="KW-0812">Transmembrane</keyword>
<dbReference type="AlphaFoldDB" id="B3M029"/>
<evidence type="ECO:0000313" key="6">
    <source>
        <dbReference type="Proteomes" id="UP000007801"/>
    </source>
</evidence>
<dbReference type="GeneID" id="6500532"/>
<dbReference type="PANTHER" id="PTHR10264:SF19">
    <property type="entry name" value="AT06885P-RELATED"/>
    <property type="match status" value="1"/>
</dbReference>
<sequence length="419" mass="47361">MRNDNQSSQRENNSEEANNENENNTNNYGFEKVAVFLSWALVVVLLPISLIFIMAVAYEFERIVIFRLGRVRKRSYGPGIVYNLPCIDEMVAVDLRTDVVNVDPQDLMTKDSVSISVNAVVYYCVVDPIDSIIKVENYRQSTEMIAQVTLRNVVGSKPLHILLTSRQLLSLEIQRAVAEITGKWGILVERVDVMNIKLPTSLERSLASEAEASREARAKIILAEGEAKASQALRDASEVMSQNQITLQLRHMQLLPLMARERRMNVLFPIPLELMAPYMDKEPDKNKGQKPEKKKRKIVDFYTPKVIFSGAPPEFFHNEEPPSLIQRLILLLKHPQRTHSSRDNKSEDEVYPLTSTSAVPKENLPPIPPPPPRPVLPPIPPHPNMPPLPPHPNLPPIPNRPNPPHRSQSMPPKSAARKL</sequence>
<dbReference type="KEGG" id="dan:6500532"/>
<dbReference type="Pfam" id="PF01145">
    <property type="entry name" value="Band_7"/>
    <property type="match status" value="1"/>
</dbReference>
<feature type="compositionally biased region" description="Low complexity" evidence="2">
    <location>
        <begin position="1"/>
        <end position="11"/>
    </location>
</feature>
<comment type="similarity">
    <text evidence="1">Belongs to the band 7/mec-2 family.</text>
</comment>
<dbReference type="STRING" id="7217.B3M029"/>
<reference evidence="5 6" key="1">
    <citation type="journal article" date="2007" name="Nature">
        <title>Evolution of genes and genomes on the Drosophila phylogeny.</title>
        <authorList>
            <consortium name="Drosophila 12 Genomes Consortium"/>
            <person name="Clark A.G."/>
            <person name="Eisen M.B."/>
            <person name="Smith D.R."/>
            <person name="Bergman C.M."/>
            <person name="Oliver B."/>
            <person name="Markow T.A."/>
            <person name="Kaufman T.C."/>
            <person name="Kellis M."/>
            <person name="Gelbart W."/>
            <person name="Iyer V.N."/>
            <person name="Pollard D.A."/>
            <person name="Sackton T.B."/>
            <person name="Larracuente A.M."/>
            <person name="Singh N.D."/>
            <person name="Abad J.P."/>
            <person name="Abt D.N."/>
            <person name="Adryan B."/>
            <person name="Aguade M."/>
            <person name="Akashi H."/>
            <person name="Anderson W.W."/>
            <person name="Aquadro C.F."/>
            <person name="Ardell D.H."/>
            <person name="Arguello R."/>
            <person name="Artieri C.G."/>
            <person name="Barbash D.A."/>
            <person name="Barker D."/>
            <person name="Barsanti P."/>
            <person name="Batterham P."/>
            <person name="Batzoglou S."/>
            <person name="Begun D."/>
            <person name="Bhutkar A."/>
            <person name="Blanco E."/>
            <person name="Bosak S.A."/>
            <person name="Bradley R.K."/>
            <person name="Brand A.D."/>
            <person name="Brent M.R."/>
            <person name="Brooks A.N."/>
            <person name="Brown R.H."/>
            <person name="Butlin R.K."/>
            <person name="Caggese C."/>
            <person name="Calvi B.R."/>
            <person name="Bernardo de Carvalho A."/>
            <person name="Caspi A."/>
            <person name="Castrezana S."/>
            <person name="Celniker S.E."/>
            <person name="Chang J.L."/>
            <person name="Chapple C."/>
            <person name="Chatterji S."/>
            <person name="Chinwalla A."/>
            <person name="Civetta A."/>
            <person name="Clifton S.W."/>
            <person name="Comeron J.M."/>
            <person name="Costello J.C."/>
            <person name="Coyne J.A."/>
            <person name="Daub J."/>
            <person name="David R.G."/>
            <person name="Delcher A.L."/>
            <person name="Delehaunty K."/>
            <person name="Do C.B."/>
            <person name="Ebling H."/>
            <person name="Edwards K."/>
            <person name="Eickbush T."/>
            <person name="Evans J.D."/>
            <person name="Filipski A."/>
            <person name="Findeiss S."/>
            <person name="Freyhult E."/>
            <person name="Fulton L."/>
            <person name="Fulton R."/>
            <person name="Garcia A.C."/>
            <person name="Gardiner A."/>
            <person name="Garfield D.A."/>
            <person name="Garvin B.E."/>
            <person name="Gibson G."/>
            <person name="Gilbert D."/>
            <person name="Gnerre S."/>
            <person name="Godfrey J."/>
            <person name="Good R."/>
            <person name="Gotea V."/>
            <person name="Gravely B."/>
            <person name="Greenberg A.J."/>
            <person name="Griffiths-Jones S."/>
            <person name="Gross S."/>
            <person name="Guigo R."/>
            <person name="Gustafson E.A."/>
            <person name="Haerty W."/>
            <person name="Hahn M.W."/>
            <person name="Halligan D.L."/>
            <person name="Halpern A.L."/>
            <person name="Halter G.M."/>
            <person name="Han M.V."/>
            <person name="Heger A."/>
            <person name="Hillier L."/>
            <person name="Hinrichs A.S."/>
            <person name="Holmes I."/>
            <person name="Hoskins R.A."/>
            <person name="Hubisz M.J."/>
            <person name="Hultmark D."/>
            <person name="Huntley M.A."/>
            <person name="Jaffe D.B."/>
            <person name="Jagadeeshan S."/>
            <person name="Jeck W.R."/>
            <person name="Johnson J."/>
            <person name="Jones C.D."/>
            <person name="Jordan W.C."/>
            <person name="Karpen G.H."/>
            <person name="Kataoka E."/>
            <person name="Keightley P.D."/>
            <person name="Kheradpour P."/>
            <person name="Kirkness E.F."/>
            <person name="Koerich L.B."/>
            <person name="Kristiansen K."/>
            <person name="Kudrna D."/>
            <person name="Kulathinal R.J."/>
            <person name="Kumar S."/>
            <person name="Kwok R."/>
            <person name="Lander E."/>
            <person name="Langley C.H."/>
            <person name="Lapoint R."/>
            <person name="Lazzaro B.P."/>
            <person name="Lee S.J."/>
            <person name="Levesque L."/>
            <person name="Li R."/>
            <person name="Lin C.F."/>
            <person name="Lin M.F."/>
            <person name="Lindblad-Toh K."/>
            <person name="Llopart A."/>
            <person name="Long M."/>
            <person name="Low L."/>
            <person name="Lozovsky E."/>
            <person name="Lu J."/>
            <person name="Luo M."/>
            <person name="Machado C.A."/>
            <person name="Makalowski W."/>
            <person name="Marzo M."/>
            <person name="Matsuda M."/>
            <person name="Matzkin L."/>
            <person name="McAllister B."/>
            <person name="McBride C.S."/>
            <person name="McKernan B."/>
            <person name="McKernan K."/>
            <person name="Mendez-Lago M."/>
            <person name="Minx P."/>
            <person name="Mollenhauer M.U."/>
            <person name="Montooth K."/>
            <person name="Mount S.M."/>
            <person name="Mu X."/>
            <person name="Myers E."/>
            <person name="Negre B."/>
            <person name="Newfeld S."/>
            <person name="Nielsen R."/>
            <person name="Noor M.A."/>
            <person name="O'Grady P."/>
            <person name="Pachter L."/>
            <person name="Papaceit M."/>
            <person name="Parisi M.J."/>
            <person name="Parisi M."/>
            <person name="Parts L."/>
            <person name="Pedersen J.S."/>
            <person name="Pesole G."/>
            <person name="Phillippy A.M."/>
            <person name="Ponting C.P."/>
            <person name="Pop M."/>
            <person name="Porcelli D."/>
            <person name="Powell J.R."/>
            <person name="Prohaska S."/>
            <person name="Pruitt K."/>
            <person name="Puig M."/>
            <person name="Quesneville H."/>
            <person name="Ram K.R."/>
            <person name="Rand D."/>
            <person name="Rasmussen M.D."/>
            <person name="Reed L.K."/>
            <person name="Reenan R."/>
            <person name="Reily A."/>
            <person name="Remington K.A."/>
            <person name="Rieger T.T."/>
            <person name="Ritchie M.G."/>
            <person name="Robin C."/>
            <person name="Rogers Y.H."/>
            <person name="Rohde C."/>
            <person name="Rozas J."/>
            <person name="Rubenfield M.J."/>
            <person name="Ruiz A."/>
            <person name="Russo S."/>
            <person name="Salzberg S.L."/>
            <person name="Sanchez-Gracia A."/>
            <person name="Saranga D.J."/>
            <person name="Sato H."/>
            <person name="Schaeffer S.W."/>
            <person name="Schatz M.C."/>
            <person name="Schlenke T."/>
            <person name="Schwartz R."/>
            <person name="Segarra C."/>
            <person name="Singh R.S."/>
            <person name="Sirot L."/>
            <person name="Sirota M."/>
            <person name="Sisneros N.B."/>
            <person name="Smith C.D."/>
            <person name="Smith T.F."/>
            <person name="Spieth J."/>
            <person name="Stage D.E."/>
            <person name="Stark A."/>
            <person name="Stephan W."/>
            <person name="Strausberg R.L."/>
            <person name="Strempel S."/>
            <person name="Sturgill D."/>
            <person name="Sutton G."/>
            <person name="Sutton G.G."/>
            <person name="Tao W."/>
            <person name="Teichmann S."/>
            <person name="Tobari Y.N."/>
            <person name="Tomimura Y."/>
            <person name="Tsolas J.M."/>
            <person name="Valente V.L."/>
            <person name="Venter E."/>
            <person name="Venter J.C."/>
            <person name="Vicario S."/>
            <person name="Vieira F.G."/>
            <person name="Vilella A.J."/>
            <person name="Villasante A."/>
            <person name="Walenz B."/>
            <person name="Wang J."/>
            <person name="Wasserman M."/>
            <person name="Watts T."/>
            <person name="Wilson D."/>
            <person name="Wilson R.K."/>
            <person name="Wing R.A."/>
            <person name="Wolfner M.F."/>
            <person name="Wong A."/>
            <person name="Wong G.K."/>
            <person name="Wu C.I."/>
            <person name="Wu G."/>
            <person name="Yamamoto D."/>
            <person name="Yang H.P."/>
            <person name="Yang S.P."/>
            <person name="Yorke J.A."/>
            <person name="Yoshida K."/>
            <person name="Zdobnov E."/>
            <person name="Zhang P."/>
            <person name="Zhang Y."/>
            <person name="Zimin A.V."/>
            <person name="Baldwin J."/>
            <person name="Abdouelleil A."/>
            <person name="Abdulkadir J."/>
            <person name="Abebe A."/>
            <person name="Abera B."/>
            <person name="Abreu J."/>
            <person name="Acer S.C."/>
            <person name="Aftuck L."/>
            <person name="Alexander A."/>
            <person name="An P."/>
            <person name="Anderson E."/>
            <person name="Anderson S."/>
            <person name="Arachi H."/>
            <person name="Azer M."/>
            <person name="Bachantsang P."/>
            <person name="Barry A."/>
            <person name="Bayul T."/>
            <person name="Berlin A."/>
            <person name="Bessette D."/>
            <person name="Bloom T."/>
            <person name="Blye J."/>
            <person name="Boguslavskiy L."/>
            <person name="Bonnet C."/>
            <person name="Boukhgalter B."/>
            <person name="Bourzgui I."/>
            <person name="Brown A."/>
            <person name="Cahill P."/>
            <person name="Channer S."/>
            <person name="Cheshatsang Y."/>
            <person name="Chuda L."/>
            <person name="Citroen M."/>
            <person name="Collymore A."/>
            <person name="Cooke P."/>
            <person name="Costello M."/>
            <person name="D'Aco K."/>
            <person name="Daza R."/>
            <person name="De Haan G."/>
            <person name="DeGray S."/>
            <person name="DeMaso C."/>
            <person name="Dhargay N."/>
            <person name="Dooley K."/>
            <person name="Dooley E."/>
            <person name="Doricent M."/>
            <person name="Dorje P."/>
            <person name="Dorjee K."/>
            <person name="Dupes A."/>
            <person name="Elong R."/>
            <person name="Falk J."/>
            <person name="Farina A."/>
            <person name="Faro S."/>
            <person name="Ferguson D."/>
            <person name="Fisher S."/>
            <person name="Foley C.D."/>
            <person name="Franke A."/>
            <person name="Friedrich D."/>
            <person name="Gadbois L."/>
            <person name="Gearin G."/>
            <person name="Gearin C.R."/>
            <person name="Giannoukos G."/>
            <person name="Goode T."/>
            <person name="Graham J."/>
            <person name="Grandbois E."/>
            <person name="Grewal S."/>
            <person name="Gyaltsen K."/>
            <person name="Hafez N."/>
            <person name="Hagos B."/>
            <person name="Hall J."/>
            <person name="Henson C."/>
            <person name="Hollinger A."/>
            <person name="Honan T."/>
            <person name="Huard M.D."/>
            <person name="Hughes L."/>
            <person name="Hurhula B."/>
            <person name="Husby M.E."/>
            <person name="Kamat A."/>
            <person name="Kanga B."/>
            <person name="Kashin S."/>
            <person name="Khazanovich D."/>
            <person name="Kisner P."/>
            <person name="Lance K."/>
            <person name="Lara M."/>
            <person name="Lee W."/>
            <person name="Lennon N."/>
            <person name="Letendre F."/>
            <person name="LeVine R."/>
            <person name="Lipovsky A."/>
            <person name="Liu X."/>
            <person name="Liu J."/>
            <person name="Liu S."/>
            <person name="Lokyitsang T."/>
            <person name="Lokyitsang Y."/>
            <person name="Lubonja R."/>
            <person name="Lui A."/>
            <person name="MacDonald P."/>
            <person name="Magnisalis V."/>
            <person name="Maru K."/>
            <person name="Matthews C."/>
            <person name="McCusker W."/>
            <person name="McDonough S."/>
            <person name="Mehta T."/>
            <person name="Meldrim J."/>
            <person name="Meneus L."/>
            <person name="Mihai O."/>
            <person name="Mihalev A."/>
            <person name="Mihova T."/>
            <person name="Mittelman R."/>
            <person name="Mlenga V."/>
            <person name="Montmayeur A."/>
            <person name="Mulrain L."/>
            <person name="Navidi A."/>
            <person name="Naylor J."/>
            <person name="Negash T."/>
            <person name="Nguyen T."/>
            <person name="Nguyen N."/>
            <person name="Nicol R."/>
            <person name="Norbu C."/>
            <person name="Norbu N."/>
            <person name="Novod N."/>
            <person name="O'Neill B."/>
            <person name="Osman S."/>
            <person name="Markiewicz E."/>
            <person name="Oyono O.L."/>
            <person name="Patti C."/>
            <person name="Phunkhang P."/>
            <person name="Pierre F."/>
            <person name="Priest M."/>
            <person name="Raghuraman S."/>
            <person name="Rege F."/>
            <person name="Reyes R."/>
            <person name="Rise C."/>
            <person name="Rogov P."/>
            <person name="Ross K."/>
            <person name="Ryan E."/>
            <person name="Settipalli S."/>
            <person name="Shea T."/>
            <person name="Sherpa N."/>
            <person name="Shi L."/>
            <person name="Shih D."/>
            <person name="Sparrow T."/>
            <person name="Spaulding J."/>
            <person name="Stalker J."/>
            <person name="Stange-Thomann N."/>
            <person name="Stavropoulos S."/>
            <person name="Stone C."/>
            <person name="Strader C."/>
            <person name="Tesfaye S."/>
            <person name="Thomson T."/>
            <person name="Thoulutsang Y."/>
            <person name="Thoulutsang D."/>
            <person name="Topham K."/>
            <person name="Topping I."/>
            <person name="Tsamla T."/>
            <person name="Vassiliev H."/>
            <person name="Vo A."/>
            <person name="Wangchuk T."/>
            <person name="Wangdi T."/>
            <person name="Weiand M."/>
            <person name="Wilkinson J."/>
            <person name="Wilson A."/>
            <person name="Yadav S."/>
            <person name="Young G."/>
            <person name="Yu Q."/>
            <person name="Zembek L."/>
            <person name="Zhong D."/>
            <person name="Zimmer A."/>
            <person name="Zwirko Z."/>
            <person name="Jaffe D.B."/>
            <person name="Alvarez P."/>
            <person name="Brockman W."/>
            <person name="Butler J."/>
            <person name="Chin C."/>
            <person name="Gnerre S."/>
            <person name="Grabherr M."/>
            <person name="Kleber M."/>
            <person name="Mauceli E."/>
            <person name="MacCallum I."/>
        </authorList>
    </citation>
    <scope>NUCLEOTIDE SEQUENCE [LARGE SCALE GENOMIC DNA]</scope>
    <source>
        <strain evidence="6">Tucson 14024-0371.13</strain>
    </source>
</reference>
<dbReference type="FunFam" id="3.30.479.30:FF:000004">
    <property type="entry name" value="Putative membrane protease family, stomatin"/>
    <property type="match status" value="1"/>
</dbReference>
<feature type="compositionally biased region" description="Pro residues" evidence="2">
    <location>
        <begin position="363"/>
        <end position="404"/>
    </location>
</feature>
<dbReference type="InterPro" id="IPR001972">
    <property type="entry name" value="Stomatin_HflK_fam"/>
</dbReference>
<keyword evidence="3" id="KW-1133">Transmembrane helix</keyword>
<dbReference type="SUPFAM" id="SSF117892">
    <property type="entry name" value="Band 7/SPFH domain"/>
    <property type="match status" value="1"/>
</dbReference>
<dbReference type="Gene3D" id="6.10.250.2090">
    <property type="match status" value="1"/>
</dbReference>
<dbReference type="HOGENOM" id="CLU_045738_0_0_1"/>
<dbReference type="InParanoid" id="B3M029"/>
<dbReference type="OrthoDB" id="2105077at2759"/>
<organism evidence="5 6">
    <name type="scientific">Drosophila ananassae</name>
    <name type="common">Fruit fly</name>
    <dbReference type="NCBI Taxonomy" id="7217"/>
    <lineage>
        <taxon>Eukaryota</taxon>
        <taxon>Metazoa</taxon>
        <taxon>Ecdysozoa</taxon>
        <taxon>Arthropoda</taxon>
        <taxon>Hexapoda</taxon>
        <taxon>Insecta</taxon>
        <taxon>Pterygota</taxon>
        <taxon>Neoptera</taxon>
        <taxon>Endopterygota</taxon>
        <taxon>Diptera</taxon>
        <taxon>Brachycera</taxon>
        <taxon>Muscomorpha</taxon>
        <taxon>Ephydroidea</taxon>
        <taxon>Drosophilidae</taxon>
        <taxon>Drosophila</taxon>
        <taxon>Sophophora</taxon>
    </lineage>
</organism>
<keyword evidence="6" id="KW-1185">Reference proteome</keyword>
<dbReference type="Proteomes" id="UP000007801">
    <property type="component" value="Unassembled WGS sequence"/>
</dbReference>
<dbReference type="InterPro" id="IPR001107">
    <property type="entry name" value="Band_7"/>
</dbReference>
<evidence type="ECO:0000256" key="2">
    <source>
        <dbReference type="SAM" id="MobiDB-lite"/>
    </source>
</evidence>
<feature type="domain" description="Band 7" evidence="4">
    <location>
        <begin position="52"/>
        <end position="210"/>
    </location>
</feature>
<feature type="region of interest" description="Disordered" evidence="2">
    <location>
        <begin position="336"/>
        <end position="419"/>
    </location>
</feature>
<proteinExistence type="inferred from homology"/>
<name>B3M029_DROAN</name>
<dbReference type="PRINTS" id="PR00721">
    <property type="entry name" value="STOMATIN"/>
</dbReference>
<dbReference type="PANTHER" id="PTHR10264">
    <property type="entry name" value="BAND 7 PROTEIN-RELATED"/>
    <property type="match status" value="1"/>
</dbReference>
<dbReference type="SMR" id="B3M029"/>
<gene>
    <name evidence="5" type="primary">Dana\GF17749</name>
    <name evidence="5" type="synonym">dana_GLEANR_19012</name>
    <name evidence="5" type="ORF">GF17749</name>
</gene>
<evidence type="ECO:0000259" key="4">
    <source>
        <dbReference type="SMART" id="SM00244"/>
    </source>
</evidence>
<feature type="region of interest" description="Disordered" evidence="2">
    <location>
        <begin position="1"/>
        <end position="24"/>
    </location>
</feature>
<dbReference type="InterPro" id="IPR036013">
    <property type="entry name" value="Band_7/SPFH_dom_sf"/>
</dbReference>
<evidence type="ECO:0000313" key="5">
    <source>
        <dbReference type="EMBL" id="EDV41986.2"/>
    </source>
</evidence>
<accession>B3M029</accession>
<dbReference type="Gene3D" id="3.30.479.30">
    <property type="entry name" value="Band 7 domain"/>
    <property type="match status" value="1"/>
</dbReference>
<dbReference type="eggNOG" id="KOG2621">
    <property type="taxonomic scope" value="Eukaryota"/>
</dbReference>
<dbReference type="FunCoup" id="B3M029">
    <property type="interactions" value="16"/>
</dbReference>